<reference evidence="1 2" key="1">
    <citation type="submission" date="2018-09" db="EMBL/GenBank/DDBJ databases">
        <authorList>
            <consortium name="Pathogen Informatics"/>
        </authorList>
    </citation>
    <scope>NUCLEOTIDE SEQUENCE [LARGE SCALE GENOMIC DNA]</scope>
    <source>
        <strain evidence="1 2">OH-22767</strain>
    </source>
</reference>
<dbReference type="EMBL" id="UNSC01000003">
    <property type="protein sequence ID" value="SZD72337.1"/>
    <property type="molecule type" value="Genomic_DNA"/>
</dbReference>
<accession>A0A383TYA0</accession>
<gene>
    <name evidence="1" type="ORF">SAMEA104719789_00779</name>
</gene>
<evidence type="ECO:0000313" key="2">
    <source>
        <dbReference type="Proteomes" id="UP000262142"/>
    </source>
</evidence>
<protein>
    <submittedName>
        <fullName evidence="1">Uncharacterized protein</fullName>
    </submittedName>
</protein>
<name>A0A383TYA0_9FLAO</name>
<evidence type="ECO:0000313" key="1">
    <source>
        <dbReference type="EMBL" id="SZD72337.1"/>
    </source>
</evidence>
<organism evidence="1 2">
    <name type="scientific">Candidatus Ornithobacterium hominis</name>
    <dbReference type="NCBI Taxonomy" id="2497989"/>
    <lineage>
        <taxon>Bacteria</taxon>
        <taxon>Pseudomonadati</taxon>
        <taxon>Bacteroidota</taxon>
        <taxon>Flavobacteriia</taxon>
        <taxon>Flavobacteriales</taxon>
        <taxon>Weeksellaceae</taxon>
        <taxon>Ornithobacterium</taxon>
    </lineage>
</organism>
<proteinExistence type="predicted"/>
<dbReference type="AlphaFoldDB" id="A0A383TYA0"/>
<dbReference type="PROSITE" id="PS51257">
    <property type="entry name" value="PROKAR_LIPOPROTEIN"/>
    <property type="match status" value="1"/>
</dbReference>
<sequence length="159" mass="17985">MRKFILGLSIISISFLTSCDPKNKQQTPNNPVEETQMDTYNVPEQYQGSTGVKDSENNNLEAEENIELKKQEFYGSFSSEFTQKFDFTVLHPSEYKFSLVTKNQDIRYKVTKKNGEEIIASTKADATANLAPGEYQINAELPEANAANRKASEFKILIN</sequence>
<keyword evidence="2" id="KW-1185">Reference proteome</keyword>
<dbReference type="RefSeq" id="WP_119059177.1">
    <property type="nucleotide sequence ID" value="NZ_UNSC01000003.1"/>
</dbReference>
<dbReference type="Proteomes" id="UP000262142">
    <property type="component" value="Unassembled WGS sequence"/>
</dbReference>